<reference evidence="9 10" key="1">
    <citation type="submission" date="2015-08" db="EMBL/GenBank/DDBJ databases">
        <authorList>
            <person name="Babu N.S."/>
            <person name="Beckwith C.J."/>
            <person name="Beseler K.G."/>
            <person name="Brison A."/>
            <person name="Carone J.V."/>
            <person name="Caskin T.P."/>
            <person name="Diamond M."/>
            <person name="Durham M.E."/>
            <person name="Foxe J.M."/>
            <person name="Go M."/>
            <person name="Henderson B.A."/>
            <person name="Jones I.B."/>
            <person name="McGettigan J.A."/>
            <person name="Micheletti S.J."/>
            <person name="Nasrallah M.E."/>
            <person name="Ortiz D."/>
            <person name="Piller C.R."/>
            <person name="Privatt S.R."/>
            <person name="Schneider S.L."/>
            <person name="Sharp S."/>
            <person name="Smith T.C."/>
            <person name="Stanton J.D."/>
            <person name="Ullery H.E."/>
            <person name="Wilson R.J."/>
            <person name="Serrano M.G."/>
            <person name="Buck G."/>
            <person name="Lee V."/>
            <person name="Wang Y."/>
            <person name="Carvalho R."/>
            <person name="Voegtly L."/>
            <person name="Shi R."/>
            <person name="Duckworth R."/>
            <person name="Johnson A."/>
            <person name="Loviza R."/>
            <person name="Walstead R."/>
            <person name="Shah Z."/>
            <person name="Kiflezghi M."/>
            <person name="Wade K."/>
            <person name="Ball S.L."/>
            <person name="Bradley K.W."/>
            <person name="Asai D.J."/>
            <person name="Bowman C.A."/>
            <person name="Russell D.A."/>
            <person name="Pope W.H."/>
            <person name="Jacobs-Sera D."/>
            <person name="Hendrix R.W."/>
            <person name="Hatfull G.F."/>
        </authorList>
    </citation>
    <scope>NUCLEOTIDE SEQUENCE [LARGE SCALE GENOMIC DNA]</scope>
    <source>
        <strain evidence="9 10">DSM 27648</strain>
    </source>
</reference>
<dbReference type="InterPro" id="IPR007627">
    <property type="entry name" value="RNA_pol_sigma70_r2"/>
</dbReference>
<name>A0A0K1PXN4_9BACT</name>
<evidence type="ECO:0000259" key="8">
    <source>
        <dbReference type="Pfam" id="PF13490"/>
    </source>
</evidence>
<evidence type="ECO:0000256" key="5">
    <source>
        <dbReference type="SAM" id="MobiDB-lite"/>
    </source>
</evidence>
<feature type="domain" description="RNA polymerase sigma factor 70 region 4 type 2" evidence="7">
    <location>
        <begin position="130"/>
        <end position="182"/>
    </location>
</feature>
<evidence type="ECO:0000256" key="4">
    <source>
        <dbReference type="ARBA" id="ARBA00023163"/>
    </source>
</evidence>
<dbReference type="Pfam" id="PF13490">
    <property type="entry name" value="zf-HC2"/>
    <property type="match status" value="1"/>
</dbReference>
<dbReference type="SUPFAM" id="SSF88659">
    <property type="entry name" value="Sigma3 and sigma4 domains of RNA polymerase sigma factors"/>
    <property type="match status" value="1"/>
</dbReference>
<dbReference type="CDD" id="cd06171">
    <property type="entry name" value="Sigma70_r4"/>
    <property type="match status" value="1"/>
</dbReference>
<dbReference type="PANTHER" id="PTHR43133">
    <property type="entry name" value="RNA POLYMERASE ECF-TYPE SIGMA FACTO"/>
    <property type="match status" value="1"/>
</dbReference>
<evidence type="ECO:0000313" key="10">
    <source>
        <dbReference type="Proteomes" id="UP000064967"/>
    </source>
</evidence>
<evidence type="ECO:0000313" key="9">
    <source>
        <dbReference type="EMBL" id="AKU98285.1"/>
    </source>
</evidence>
<dbReference type="InterPro" id="IPR039425">
    <property type="entry name" value="RNA_pol_sigma-70-like"/>
</dbReference>
<dbReference type="Gene3D" id="1.10.1740.10">
    <property type="match status" value="1"/>
</dbReference>
<sequence length="281" mass="30818">MSESRHSSAELLESARAGDKQALEELLARHQSQIYRFGMKMCRDPEDAKDVLQDTLVAMARGLRDFQGASSLSTWLYSVARSFCLKKRRKSKHAPSSSPRSLESDSSPAASVVDEGKLPDEVLASKQVEQALEEAIAELEPSYREVLVLRDVEGLRAAEVAEILGIGIPAVKSRLHRARLALRARVAPSLGISPQATSPTPACPDVLELFSHHLEGEISADVCARMERHVEACERCRTACDSLKRTLSLCRSSATTNVPRHVQESVRRALDEVLAGQATPR</sequence>
<dbReference type="InterPro" id="IPR013324">
    <property type="entry name" value="RNA_pol_sigma_r3/r4-like"/>
</dbReference>
<feature type="compositionally biased region" description="Low complexity" evidence="5">
    <location>
        <begin position="95"/>
        <end position="108"/>
    </location>
</feature>
<dbReference type="GO" id="GO:0003677">
    <property type="term" value="F:DNA binding"/>
    <property type="evidence" value="ECO:0007669"/>
    <property type="project" value="InterPro"/>
</dbReference>
<dbReference type="Pfam" id="PF04542">
    <property type="entry name" value="Sigma70_r2"/>
    <property type="match status" value="1"/>
</dbReference>
<dbReference type="GO" id="GO:0006352">
    <property type="term" value="P:DNA-templated transcription initiation"/>
    <property type="evidence" value="ECO:0007669"/>
    <property type="project" value="InterPro"/>
</dbReference>
<feature type="domain" description="RNA polymerase sigma-70 region 2" evidence="6">
    <location>
        <begin position="27"/>
        <end position="92"/>
    </location>
</feature>
<dbReference type="InterPro" id="IPR036388">
    <property type="entry name" value="WH-like_DNA-bd_sf"/>
</dbReference>
<dbReference type="KEGG" id="llu:AKJ09_04949"/>
<dbReference type="SUPFAM" id="SSF88946">
    <property type="entry name" value="Sigma2 domain of RNA polymerase sigma factors"/>
    <property type="match status" value="1"/>
</dbReference>
<dbReference type="InterPro" id="IPR014284">
    <property type="entry name" value="RNA_pol_sigma-70_dom"/>
</dbReference>
<dbReference type="GO" id="GO:0016987">
    <property type="term" value="F:sigma factor activity"/>
    <property type="evidence" value="ECO:0007669"/>
    <property type="project" value="UniProtKB-KW"/>
</dbReference>
<keyword evidence="4" id="KW-0804">Transcription</keyword>
<keyword evidence="10" id="KW-1185">Reference proteome</keyword>
<comment type="similarity">
    <text evidence="1">Belongs to the sigma-70 factor family. ECF subfamily.</text>
</comment>
<dbReference type="PATRIC" id="fig|1391654.3.peg.5012"/>
<evidence type="ECO:0000256" key="1">
    <source>
        <dbReference type="ARBA" id="ARBA00010641"/>
    </source>
</evidence>
<keyword evidence="3" id="KW-0731">Sigma factor</keyword>
<dbReference type="Gene3D" id="1.10.10.10">
    <property type="entry name" value="Winged helix-like DNA-binding domain superfamily/Winged helix DNA-binding domain"/>
    <property type="match status" value="1"/>
</dbReference>
<organism evidence="9 10">
    <name type="scientific">Labilithrix luteola</name>
    <dbReference type="NCBI Taxonomy" id="1391654"/>
    <lineage>
        <taxon>Bacteria</taxon>
        <taxon>Pseudomonadati</taxon>
        <taxon>Myxococcota</taxon>
        <taxon>Polyangia</taxon>
        <taxon>Polyangiales</taxon>
        <taxon>Labilitrichaceae</taxon>
        <taxon>Labilithrix</taxon>
    </lineage>
</organism>
<dbReference type="RefSeq" id="WP_146649275.1">
    <property type="nucleotide sequence ID" value="NZ_CP012333.1"/>
</dbReference>
<dbReference type="AlphaFoldDB" id="A0A0K1PXN4"/>
<dbReference type="Proteomes" id="UP000064967">
    <property type="component" value="Chromosome"/>
</dbReference>
<dbReference type="PANTHER" id="PTHR43133:SF51">
    <property type="entry name" value="RNA POLYMERASE SIGMA FACTOR"/>
    <property type="match status" value="1"/>
</dbReference>
<evidence type="ECO:0000259" key="7">
    <source>
        <dbReference type="Pfam" id="PF08281"/>
    </source>
</evidence>
<dbReference type="InterPro" id="IPR027383">
    <property type="entry name" value="Znf_put"/>
</dbReference>
<dbReference type="OrthoDB" id="9780326at2"/>
<protein>
    <submittedName>
        <fullName evidence="9">RNA polymerase sigma-54 factor RpoN</fullName>
    </submittedName>
</protein>
<dbReference type="Pfam" id="PF08281">
    <property type="entry name" value="Sigma70_r4_2"/>
    <property type="match status" value="1"/>
</dbReference>
<dbReference type="EMBL" id="CP012333">
    <property type="protein sequence ID" value="AKU98285.1"/>
    <property type="molecule type" value="Genomic_DNA"/>
</dbReference>
<proteinExistence type="inferred from homology"/>
<evidence type="ECO:0000256" key="2">
    <source>
        <dbReference type="ARBA" id="ARBA00023015"/>
    </source>
</evidence>
<feature type="domain" description="Putative zinc-finger" evidence="8">
    <location>
        <begin position="203"/>
        <end position="237"/>
    </location>
</feature>
<evidence type="ECO:0000259" key="6">
    <source>
        <dbReference type="Pfam" id="PF04542"/>
    </source>
</evidence>
<dbReference type="STRING" id="1391654.AKJ09_04949"/>
<accession>A0A0K1PXN4</accession>
<evidence type="ECO:0000256" key="3">
    <source>
        <dbReference type="ARBA" id="ARBA00023082"/>
    </source>
</evidence>
<dbReference type="InterPro" id="IPR013249">
    <property type="entry name" value="RNA_pol_sigma70_r4_t2"/>
</dbReference>
<dbReference type="NCBIfam" id="TIGR02937">
    <property type="entry name" value="sigma70-ECF"/>
    <property type="match status" value="1"/>
</dbReference>
<gene>
    <name evidence="9" type="ORF">AKJ09_04949</name>
</gene>
<feature type="region of interest" description="Disordered" evidence="5">
    <location>
        <begin position="90"/>
        <end position="116"/>
    </location>
</feature>
<dbReference type="InterPro" id="IPR013325">
    <property type="entry name" value="RNA_pol_sigma_r2"/>
</dbReference>
<keyword evidence="2" id="KW-0805">Transcription regulation</keyword>